<name>A0A839UYA7_9PROT</name>
<keyword evidence="1" id="KW-0812">Transmembrane</keyword>
<keyword evidence="1" id="KW-0472">Membrane</keyword>
<dbReference type="RefSeq" id="WP_176626572.1">
    <property type="nucleotide sequence ID" value="NZ_JABXXQ010000566.1"/>
</dbReference>
<dbReference type="AlphaFoldDB" id="A0A839UYA7"/>
<organism evidence="2 4">
    <name type="scientific">Endobacter medicaginis</name>
    <dbReference type="NCBI Taxonomy" id="1181271"/>
    <lineage>
        <taxon>Bacteria</taxon>
        <taxon>Pseudomonadati</taxon>
        <taxon>Pseudomonadota</taxon>
        <taxon>Alphaproteobacteria</taxon>
        <taxon>Acetobacterales</taxon>
        <taxon>Acetobacteraceae</taxon>
        <taxon>Endobacter</taxon>
    </lineage>
</organism>
<comment type="caution">
    <text evidence="2">The sequence shown here is derived from an EMBL/GenBank/DDBJ whole genome shotgun (WGS) entry which is preliminary data.</text>
</comment>
<feature type="transmembrane region" description="Helical" evidence="1">
    <location>
        <begin position="29"/>
        <end position="48"/>
    </location>
</feature>
<evidence type="ECO:0000313" key="4">
    <source>
        <dbReference type="Proteomes" id="UP000557688"/>
    </source>
</evidence>
<dbReference type="Proteomes" id="UP000565205">
    <property type="component" value="Unassembled WGS sequence"/>
</dbReference>
<dbReference type="EMBL" id="JACHXV010000003">
    <property type="protein sequence ID" value="MBB3173110.1"/>
    <property type="molecule type" value="Genomic_DNA"/>
</dbReference>
<reference evidence="2 4" key="2">
    <citation type="submission" date="2020-08" db="EMBL/GenBank/DDBJ databases">
        <title>Genomic Encyclopedia of Type Strains, Phase III (KMG-III): the genomes of soil and plant-associated and newly described type strains.</title>
        <authorList>
            <person name="Whitman W."/>
        </authorList>
    </citation>
    <scope>NUCLEOTIDE SEQUENCE [LARGE SCALE GENOMIC DNA]</scope>
    <source>
        <strain evidence="2 4">CECT 8088</strain>
    </source>
</reference>
<proteinExistence type="predicted"/>
<accession>A0A839UYA7</accession>
<keyword evidence="1" id="KW-1133">Transmembrane helix</keyword>
<evidence type="ECO:0000313" key="3">
    <source>
        <dbReference type="EMBL" id="NVN31946.1"/>
    </source>
</evidence>
<dbReference type="EMBL" id="JABXXQ010000566">
    <property type="protein sequence ID" value="NVN31946.1"/>
    <property type="molecule type" value="Genomic_DNA"/>
</dbReference>
<evidence type="ECO:0000256" key="1">
    <source>
        <dbReference type="SAM" id="Phobius"/>
    </source>
</evidence>
<evidence type="ECO:0000313" key="5">
    <source>
        <dbReference type="Proteomes" id="UP000565205"/>
    </source>
</evidence>
<keyword evidence="4" id="KW-1185">Reference proteome</keyword>
<dbReference type="Proteomes" id="UP000557688">
    <property type="component" value="Unassembled WGS sequence"/>
</dbReference>
<protein>
    <submittedName>
        <fullName evidence="2">Uncharacterized protein</fullName>
    </submittedName>
</protein>
<gene>
    <name evidence="2" type="ORF">FHR90_000928</name>
    <name evidence="3" type="ORF">HUK83_16595</name>
</gene>
<evidence type="ECO:0000313" key="2">
    <source>
        <dbReference type="EMBL" id="MBB3173110.1"/>
    </source>
</evidence>
<sequence>MSTVHTRDDVSPVSVRPSFPDLTGRAGRIGALLVGGVWVAIVLGLLLVG</sequence>
<reference evidence="3 5" key="1">
    <citation type="submission" date="2020-06" db="EMBL/GenBank/DDBJ databases">
        <title>Description of novel acetic acid bacteria.</title>
        <authorList>
            <person name="Sombolestani A."/>
        </authorList>
    </citation>
    <scope>NUCLEOTIDE SEQUENCE [LARGE SCALE GENOMIC DNA]</scope>
    <source>
        <strain evidence="3 5">LMG 26838</strain>
    </source>
</reference>